<feature type="binding site" evidence="13">
    <location>
        <position position="488"/>
    </location>
    <ligand>
        <name>ATP</name>
        <dbReference type="ChEBI" id="CHEBI:30616"/>
    </ligand>
</feature>
<dbReference type="GO" id="GO:0140326">
    <property type="term" value="F:ATPase-coupled intramembrane lipid transporter activity"/>
    <property type="evidence" value="ECO:0007669"/>
    <property type="project" value="UniProtKB-EC"/>
</dbReference>
<evidence type="ECO:0000256" key="4">
    <source>
        <dbReference type="ARBA" id="ARBA00022723"/>
    </source>
</evidence>
<feature type="binding site" evidence="13">
    <location>
        <position position="932"/>
    </location>
    <ligand>
        <name>ATP</name>
        <dbReference type="ChEBI" id="CHEBI:30616"/>
    </ligand>
</feature>
<evidence type="ECO:0000256" key="15">
    <source>
        <dbReference type="RuleBase" id="RU362033"/>
    </source>
</evidence>
<feature type="binding site" evidence="13">
    <location>
        <position position="487"/>
    </location>
    <ligand>
        <name>ATP</name>
        <dbReference type="ChEBI" id="CHEBI:30616"/>
    </ligand>
</feature>
<dbReference type="GO" id="GO:0016887">
    <property type="term" value="F:ATP hydrolysis activity"/>
    <property type="evidence" value="ECO:0007669"/>
    <property type="project" value="InterPro"/>
</dbReference>
<dbReference type="PROSITE" id="PS00154">
    <property type="entry name" value="ATPASE_E1_E2"/>
    <property type="match status" value="1"/>
</dbReference>
<comment type="subcellular location">
    <subcellularLocation>
        <location evidence="1 15">Membrane</location>
        <topology evidence="1 15">Multi-pass membrane protein</topology>
    </subcellularLocation>
</comment>
<dbReference type="InterPro" id="IPR018303">
    <property type="entry name" value="ATPase_P-typ_P_site"/>
</dbReference>
<feature type="binding site" evidence="14">
    <location>
        <position position="489"/>
    </location>
    <ligand>
        <name>Mg(2+)</name>
        <dbReference type="ChEBI" id="CHEBI:18420"/>
    </ligand>
</feature>
<keyword evidence="5 13" id="KW-0547">Nucleotide-binding</keyword>
<feature type="binding site" evidence="14">
    <location>
        <position position="951"/>
    </location>
    <ligand>
        <name>Mg(2+)</name>
        <dbReference type="ChEBI" id="CHEBI:18420"/>
    </ligand>
</feature>
<feature type="transmembrane region" description="Helical" evidence="15">
    <location>
        <begin position="1198"/>
        <end position="1219"/>
    </location>
</feature>
<dbReference type="InterPro" id="IPR036412">
    <property type="entry name" value="HAD-like_sf"/>
</dbReference>
<dbReference type="EMBL" id="JABDHM010000013">
    <property type="protein sequence ID" value="KAF5224244.1"/>
    <property type="molecule type" value="Genomic_DNA"/>
</dbReference>
<dbReference type="SUPFAM" id="SSF81660">
    <property type="entry name" value="Metal cation-transporting ATPase, ATP-binding domain N"/>
    <property type="match status" value="1"/>
</dbReference>
<keyword evidence="6 13" id="KW-0067">ATP-binding</keyword>
<feature type="active site" description="4-aspartylphosphate intermediate" evidence="12">
    <location>
        <position position="487"/>
    </location>
</feature>
<feature type="binding site" evidence="13">
    <location>
        <position position="954"/>
    </location>
    <ligand>
        <name>ATP</name>
        <dbReference type="ChEBI" id="CHEBI:30616"/>
    </ligand>
</feature>
<feature type="transmembrane region" description="Helical" evidence="15">
    <location>
        <begin position="1156"/>
        <end position="1178"/>
    </location>
</feature>
<dbReference type="SFLD" id="SFLDS00003">
    <property type="entry name" value="Haloacid_Dehalogenase"/>
    <property type="match status" value="1"/>
</dbReference>
<evidence type="ECO:0000256" key="7">
    <source>
        <dbReference type="ARBA" id="ARBA00022842"/>
    </source>
</evidence>
<feature type="transmembrane region" description="Helical" evidence="15">
    <location>
        <begin position="1132"/>
        <end position="1149"/>
    </location>
</feature>
<protein>
    <recommendedName>
        <fullName evidence="15">Phospholipid-transporting ATPase</fullName>
        <ecNumber evidence="15">7.6.2.1</ecNumber>
    </recommendedName>
</protein>
<evidence type="ECO:0000256" key="10">
    <source>
        <dbReference type="ARBA" id="ARBA00023136"/>
    </source>
</evidence>
<sequence length="1323" mass="150057">MRVQLCLLSFFFFFFFCVCVCLCVFGGLGNQWGTMTSLLEWRFFLFPITLSLSFHHYIFIVIDLMGFMDVLCFWRSKKRGKDDEIRTVHPGRPSMEYCDNTVKSSKYTLLTFLPANLFEQFHRPINLYFLLLTALQFTPSVAPVSPFTSLVPLTIAFLITAIKEGIDDWYRHKLDDECNSRWYSIIDMETLNVERVQCRDIRVGAVLLLLPMEVVPCDVVLLLSSGENGEAVISTEALDGETVCKKRYAILSDMYAQRPTTSVATVDSMQEDETNIRAAAEFIRDTECVIESEGPKPFLNSFTGVARVQVPHDTEEEVTIGVNAENVALNSSVLRNTRFALGVAVFTGNETRVSMTRTTPPTKWSLIDQRFNQMVIVVFVIQFILVTVYVGLSDAALEKDQHALWYLGMYEEKIALKEYVILLPLRFFLLVSPMVPLSFKVMVDASKAFISILIKWDEEMSDENIKTEVHNSSLMEDLGQVEYLMTDKTGTLTRNTLTLKSVVATNGKIFNPGTPHEASVVRREMRQDESLLQLMRVLVYCNTVESTRGITLNVAQTSAPKSPPSSAWVSPSPDEVALVEGATVLGVKLLERKRRRAFVMFGNNVESATVLKFLPFTPERRRSSILLQIDGDMRFLLLTKGSDESVLPRCIKTSYNRKRVLHRLSCLSSEGLRTLVSAYRYLTDEEAEIWLAGVRRKEAIVTAAARAVNVGEAYESVEKELIYCGITAVEDQLQDDVCRTITQLRSAGIRVWMLTGDKSQTAKQTAIASGLVGPDDRVIALTPEDVESMSVQEHFEYVERRVNYVLRKRKFQEAEKKHKIHRSWYVRSGLRDFVGEFFHHESILSLLYHPSSRSFSQDCDEYFTREDVAENEQEDLLSNSVTIQSGGYVILFSGKTIEFLKECGNKELFVNFKRVLLHASTVICSRMAPEQKSFVVRTVKKAGHVTLAIGDGGNDVSMIQSAHVGIGMRGREGTQATAASDVVVSQFCFLSRLLLFHGHTAYQRSAIIVQQSFWKTVALAWMQLLFNIYTKFSGVSFWDSFSLMMYNSLFTVPVTFLCALNIPLSASVLLNNPQLYILCQRGRYLNMVTFYGYVFRGFLHGTIIFFLAFGFLNDSSSGVMRFGHPMDRACDFYVSCFALVTLHSCIILLETHYITFFHWLALIWSVVALFLCLSLYGLLSENHSLLELLRNASFYLQWNIVVAVPFISLSVYSAIKLFFFPDVLQLQRLIIHKMSKVPFLSGLWPFWVDENPSRFWGSFSVRHWCRDKSRTPCGSQSVGGITSLDMQAQINAEDYCGEPHIVKMALDTVRDSTALSEPFIKRV</sequence>
<keyword evidence="7 14" id="KW-0460">Magnesium</keyword>
<comment type="cofactor">
    <cofactor evidence="14">
        <name>Mg(2+)</name>
        <dbReference type="ChEBI" id="CHEBI:18420"/>
    </cofactor>
</comment>
<dbReference type="Gene3D" id="3.40.1110.10">
    <property type="entry name" value="Calcium-transporting ATPase, cytoplasmic domain N"/>
    <property type="match status" value="1"/>
</dbReference>
<feature type="binding site" evidence="13">
    <location>
        <position position="575"/>
    </location>
    <ligand>
        <name>ATP</name>
        <dbReference type="ChEBI" id="CHEBI:30616"/>
    </ligand>
</feature>
<dbReference type="GO" id="GO:0005886">
    <property type="term" value="C:plasma membrane"/>
    <property type="evidence" value="ECO:0007669"/>
    <property type="project" value="TreeGrafter"/>
</dbReference>
<dbReference type="PRINTS" id="PR00119">
    <property type="entry name" value="CATATPASE"/>
</dbReference>
<evidence type="ECO:0000256" key="12">
    <source>
        <dbReference type="PIRSR" id="PIRSR606539-1"/>
    </source>
</evidence>
<dbReference type="InterPro" id="IPR044492">
    <property type="entry name" value="P_typ_ATPase_HD_dom"/>
</dbReference>
<comment type="catalytic activity">
    <reaction evidence="11 15">
        <text>ATP + H2O + phospholipidSide 1 = ADP + phosphate + phospholipidSide 2.</text>
        <dbReference type="EC" id="7.6.2.1"/>
    </reaction>
</comment>
<feature type="binding site" evidence="14">
    <location>
        <position position="487"/>
    </location>
    <ligand>
        <name>Mg(2+)</name>
        <dbReference type="ChEBI" id="CHEBI:18420"/>
    </ligand>
</feature>
<feature type="binding site" evidence="13">
    <location>
        <position position="757"/>
    </location>
    <ligand>
        <name>ATP</name>
        <dbReference type="ChEBI" id="CHEBI:30616"/>
    </ligand>
</feature>
<name>A0A7J6YBS5_TRYCR</name>
<keyword evidence="8 15" id="KW-1278">Translocase</keyword>
<dbReference type="VEuPathDB" id="TriTrypDB:BCY84_20679"/>
<feature type="domain" description="P-type ATPase C-terminal" evidence="17">
    <location>
        <begin position="979"/>
        <end position="1221"/>
    </location>
</feature>
<evidence type="ECO:0000256" key="1">
    <source>
        <dbReference type="ARBA" id="ARBA00004141"/>
    </source>
</evidence>
<evidence type="ECO:0000256" key="14">
    <source>
        <dbReference type="PIRSR" id="PIRSR606539-3"/>
    </source>
</evidence>
<accession>A0A7J6YBS5</accession>
<comment type="similarity">
    <text evidence="2 15">Belongs to the cation transport ATPase (P-type) (TC 3.A.3) family. Type IV subfamily.</text>
</comment>
<dbReference type="InterPro" id="IPR032631">
    <property type="entry name" value="P-type_ATPase_N"/>
</dbReference>
<dbReference type="GO" id="GO:0045332">
    <property type="term" value="P:phospholipid translocation"/>
    <property type="evidence" value="ECO:0007669"/>
    <property type="project" value="TreeGrafter"/>
</dbReference>
<dbReference type="SUPFAM" id="SSF81665">
    <property type="entry name" value="Calcium ATPase, transmembrane domain M"/>
    <property type="match status" value="1"/>
</dbReference>
<evidence type="ECO:0000313" key="19">
    <source>
        <dbReference type="Proteomes" id="UP000583944"/>
    </source>
</evidence>
<feature type="binding site" evidence="13">
    <location>
        <position position="756"/>
    </location>
    <ligand>
        <name>ATP</name>
        <dbReference type="ChEBI" id="CHEBI:30616"/>
    </ligand>
</feature>
<feature type="binding site" evidence="13">
    <location>
        <position position="616"/>
    </location>
    <ligand>
        <name>ATP</name>
        <dbReference type="ChEBI" id="CHEBI:30616"/>
    </ligand>
</feature>
<dbReference type="PANTHER" id="PTHR24092">
    <property type="entry name" value="PROBABLE PHOSPHOLIPID-TRANSPORTING ATPASE"/>
    <property type="match status" value="1"/>
</dbReference>
<feature type="binding site" evidence="13">
    <location>
        <position position="755"/>
    </location>
    <ligand>
        <name>ATP</name>
        <dbReference type="ChEBI" id="CHEBI:30616"/>
    </ligand>
</feature>
<dbReference type="EC" id="7.6.2.1" evidence="15"/>
<proteinExistence type="inferred from homology"/>
<dbReference type="Pfam" id="PF16212">
    <property type="entry name" value="PhoLip_ATPase_C"/>
    <property type="match status" value="1"/>
</dbReference>
<dbReference type="Pfam" id="PF16209">
    <property type="entry name" value="PhoLip_ATPase_N"/>
    <property type="match status" value="1"/>
</dbReference>
<feature type="binding site" evidence="13">
    <location>
        <position position="640"/>
    </location>
    <ligand>
        <name>ATP</name>
        <dbReference type="ChEBI" id="CHEBI:30616"/>
    </ligand>
</feature>
<dbReference type="NCBIfam" id="TIGR01652">
    <property type="entry name" value="ATPase-Plipid"/>
    <property type="match status" value="1"/>
</dbReference>
<feature type="transmembrane region" description="Helical" evidence="15">
    <location>
        <begin position="1090"/>
        <end position="1112"/>
    </location>
</feature>
<feature type="binding site" evidence="14">
    <location>
        <position position="955"/>
    </location>
    <ligand>
        <name>Mg(2+)</name>
        <dbReference type="ChEBI" id="CHEBI:18420"/>
    </ligand>
</feature>
<dbReference type="InterPro" id="IPR032630">
    <property type="entry name" value="P_typ_ATPase_c"/>
</dbReference>
<feature type="transmembrane region" description="Helical" evidence="15">
    <location>
        <begin position="53"/>
        <end position="74"/>
    </location>
</feature>
<evidence type="ECO:0000256" key="9">
    <source>
        <dbReference type="ARBA" id="ARBA00022989"/>
    </source>
</evidence>
<dbReference type="GO" id="GO:0000287">
    <property type="term" value="F:magnesium ion binding"/>
    <property type="evidence" value="ECO:0007669"/>
    <property type="project" value="UniProtKB-UniRule"/>
</dbReference>
<dbReference type="InterPro" id="IPR001757">
    <property type="entry name" value="P_typ_ATPase"/>
</dbReference>
<evidence type="ECO:0000256" key="2">
    <source>
        <dbReference type="ARBA" id="ARBA00008109"/>
    </source>
</evidence>
<dbReference type="InterPro" id="IPR023298">
    <property type="entry name" value="ATPase_P-typ_TM_dom_sf"/>
</dbReference>
<dbReference type="SFLD" id="SFLDF00027">
    <property type="entry name" value="p-type_atpase"/>
    <property type="match status" value="1"/>
</dbReference>
<feature type="binding site" evidence="13">
    <location>
        <position position="673"/>
    </location>
    <ligand>
        <name>ATP</name>
        <dbReference type="ChEBI" id="CHEBI:30616"/>
    </ligand>
</feature>
<dbReference type="InterPro" id="IPR006539">
    <property type="entry name" value="P-type_ATPase_IV"/>
</dbReference>
<dbReference type="SFLD" id="SFLDG00002">
    <property type="entry name" value="C1.7:_P-type_atpase_like"/>
    <property type="match status" value="1"/>
</dbReference>
<gene>
    <name evidence="18" type="ORF">ECC02_002500</name>
</gene>
<keyword evidence="10 15" id="KW-0472">Membrane</keyword>
<dbReference type="InterPro" id="IPR023299">
    <property type="entry name" value="ATPase_P-typ_cyto_dom_N"/>
</dbReference>
<evidence type="ECO:0000256" key="11">
    <source>
        <dbReference type="ARBA" id="ARBA00034036"/>
    </source>
</evidence>
<feature type="binding site" evidence="13">
    <location>
        <position position="955"/>
    </location>
    <ligand>
        <name>ATP</name>
        <dbReference type="ChEBI" id="CHEBI:30616"/>
    </ligand>
</feature>
<feature type="binding site" evidence="13">
    <location>
        <position position="489"/>
    </location>
    <ligand>
        <name>ATP</name>
        <dbReference type="ChEBI" id="CHEBI:30616"/>
    </ligand>
</feature>
<keyword evidence="3 15" id="KW-0812">Transmembrane</keyword>
<reference evidence="18 19" key="1">
    <citation type="journal article" date="2019" name="Genome Biol. Evol.">
        <title>Nanopore Sequencing Significantly Improves Genome Assembly of the Protozoan Parasite Trypanosoma cruzi.</title>
        <authorList>
            <person name="Diaz-Viraque F."/>
            <person name="Pita S."/>
            <person name="Greif G."/>
            <person name="de Souza R.C.M."/>
            <person name="Iraola G."/>
            <person name="Robello C."/>
        </authorList>
    </citation>
    <scope>NUCLEOTIDE SEQUENCE [LARGE SCALE GENOMIC DNA]</scope>
    <source>
        <strain evidence="18 19">Berenice</strain>
    </source>
</reference>
<evidence type="ECO:0000256" key="3">
    <source>
        <dbReference type="ARBA" id="ARBA00022692"/>
    </source>
</evidence>
<comment type="caution">
    <text evidence="18">The sequence shown here is derived from an EMBL/GenBank/DDBJ whole genome shotgun (WGS) entry which is preliminary data.</text>
</comment>
<evidence type="ECO:0000256" key="8">
    <source>
        <dbReference type="ARBA" id="ARBA00022967"/>
    </source>
</evidence>
<keyword evidence="4 14" id="KW-0479">Metal-binding</keyword>
<dbReference type="SUPFAM" id="SSF56784">
    <property type="entry name" value="HAD-like"/>
    <property type="match status" value="2"/>
</dbReference>
<dbReference type="Proteomes" id="UP000583944">
    <property type="component" value="Unassembled WGS sequence"/>
</dbReference>
<dbReference type="SUPFAM" id="SSF81653">
    <property type="entry name" value="Calcium ATPase, transduction domain A"/>
    <property type="match status" value="1"/>
</dbReference>
<evidence type="ECO:0000259" key="16">
    <source>
        <dbReference type="Pfam" id="PF16209"/>
    </source>
</evidence>
<dbReference type="Pfam" id="PF13246">
    <property type="entry name" value="Cation_ATPase"/>
    <property type="match status" value="1"/>
</dbReference>
<dbReference type="InterPro" id="IPR008250">
    <property type="entry name" value="ATPase_P-typ_transduc_dom_A_sf"/>
</dbReference>
<dbReference type="GO" id="GO:0005524">
    <property type="term" value="F:ATP binding"/>
    <property type="evidence" value="ECO:0007669"/>
    <property type="project" value="UniProtKB-UniRule"/>
</dbReference>
<dbReference type="VEuPathDB" id="TriTrypDB:ECC02_002500"/>
<evidence type="ECO:0000313" key="18">
    <source>
        <dbReference type="EMBL" id="KAF5224244.1"/>
    </source>
</evidence>
<evidence type="ECO:0000256" key="13">
    <source>
        <dbReference type="PIRSR" id="PIRSR606539-2"/>
    </source>
</evidence>
<feature type="transmembrane region" description="Helical" evidence="15">
    <location>
        <begin position="371"/>
        <end position="392"/>
    </location>
</feature>
<evidence type="ECO:0000256" key="6">
    <source>
        <dbReference type="ARBA" id="ARBA00022840"/>
    </source>
</evidence>
<organism evidence="18 19">
    <name type="scientific">Trypanosoma cruzi</name>
    <dbReference type="NCBI Taxonomy" id="5693"/>
    <lineage>
        <taxon>Eukaryota</taxon>
        <taxon>Discoba</taxon>
        <taxon>Euglenozoa</taxon>
        <taxon>Kinetoplastea</taxon>
        <taxon>Metakinetoplastina</taxon>
        <taxon>Trypanosomatida</taxon>
        <taxon>Trypanosomatidae</taxon>
        <taxon>Trypanosoma</taxon>
        <taxon>Schizotrypanum</taxon>
    </lineage>
</organism>
<evidence type="ECO:0000256" key="5">
    <source>
        <dbReference type="ARBA" id="ARBA00022741"/>
    </source>
</evidence>
<dbReference type="PANTHER" id="PTHR24092:SF19">
    <property type="entry name" value="PHOSPHOLIPID-TRANSPORTING ATPASE"/>
    <property type="match status" value="1"/>
</dbReference>
<evidence type="ECO:0000259" key="17">
    <source>
        <dbReference type="Pfam" id="PF16212"/>
    </source>
</evidence>
<feature type="binding site" evidence="13">
    <location>
        <position position="926"/>
    </location>
    <ligand>
        <name>ATP</name>
        <dbReference type="ChEBI" id="CHEBI:30616"/>
    </ligand>
</feature>
<keyword evidence="9 15" id="KW-1133">Transmembrane helix</keyword>
<dbReference type="Gene3D" id="2.70.150.10">
    <property type="entry name" value="Calcium-transporting ATPase, cytoplasmic transduction domain A"/>
    <property type="match status" value="1"/>
</dbReference>
<dbReference type="InterPro" id="IPR023214">
    <property type="entry name" value="HAD_sf"/>
</dbReference>
<dbReference type="NCBIfam" id="TIGR01494">
    <property type="entry name" value="ATPase_P-type"/>
    <property type="match status" value="1"/>
</dbReference>
<feature type="transmembrane region" description="Helical" evidence="15">
    <location>
        <begin position="1049"/>
        <end position="1070"/>
    </location>
</feature>
<feature type="domain" description="P-type ATPase N-terminal" evidence="16">
    <location>
        <begin position="94"/>
        <end position="149"/>
    </location>
</feature>
<dbReference type="Gene3D" id="3.40.50.1000">
    <property type="entry name" value="HAD superfamily/HAD-like"/>
    <property type="match status" value="1"/>
</dbReference>